<gene>
    <name evidence="1" type="ORF">SDC9_15914</name>
</gene>
<proteinExistence type="predicted"/>
<dbReference type="AlphaFoldDB" id="A0A644TWT5"/>
<protein>
    <submittedName>
        <fullName evidence="1">Uncharacterized protein</fullName>
    </submittedName>
</protein>
<organism evidence="1">
    <name type="scientific">bioreactor metagenome</name>
    <dbReference type="NCBI Taxonomy" id="1076179"/>
    <lineage>
        <taxon>unclassified sequences</taxon>
        <taxon>metagenomes</taxon>
        <taxon>ecological metagenomes</taxon>
    </lineage>
</organism>
<evidence type="ECO:0000313" key="1">
    <source>
        <dbReference type="EMBL" id="MPL70161.1"/>
    </source>
</evidence>
<comment type="caution">
    <text evidence="1">The sequence shown here is derived from an EMBL/GenBank/DDBJ whole genome shotgun (WGS) entry which is preliminary data.</text>
</comment>
<accession>A0A644TWT5</accession>
<dbReference type="EMBL" id="VSSQ01000051">
    <property type="protein sequence ID" value="MPL70161.1"/>
    <property type="molecule type" value="Genomic_DNA"/>
</dbReference>
<name>A0A644TWT5_9ZZZZ</name>
<reference evidence="1" key="1">
    <citation type="submission" date="2019-08" db="EMBL/GenBank/DDBJ databases">
        <authorList>
            <person name="Kucharzyk K."/>
            <person name="Murdoch R.W."/>
            <person name="Higgins S."/>
            <person name="Loffler F."/>
        </authorList>
    </citation>
    <scope>NUCLEOTIDE SEQUENCE</scope>
</reference>
<sequence length="104" mass="12565">MFDLYNRLIKKHKRNPIRLIHLFQEEFGEKNIILISSSYDEFQAIQTVLIEKSIIIIDKPYQCKDSYNEFLKIISDPRRIVIIDLFKIVIIFQNSKLSPQKYRF</sequence>